<dbReference type="Gene3D" id="3.30.420.10">
    <property type="entry name" value="Ribonuclease H-like superfamily/Ribonuclease H"/>
    <property type="match status" value="1"/>
</dbReference>
<dbReference type="InterPro" id="IPR036397">
    <property type="entry name" value="RNaseH_sf"/>
</dbReference>
<evidence type="ECO:0000313" key="2">
    <source>
        <dbReference type="Proteomes" id="UP001459277"/>
    </source>
</evidence>
<sequence length="207" mass="23327">MHSGAGTWQCALLKEDRFSSKADNDMVRVVWLQLGVKELNQVFWGSNLQDWLGINGKAGSKMSNGGASWRVLFSFIVWLIWKSRNQIVISRKVQNPKLSSEIVNQTMEFMCCINFPRNPVQNRVKRIRWEKPPDGWMKLNTDGCAVGSPGQVGCGGVVRDSHGSWVSGFSRRIGITNSFVAKLWGLRDELILCNNLNIIFPVVELDT</sequence>
<dbReference type="InterPro" id="IPR044730">
    <property type="entry name" value="RNase_H-like_dom_plant"/>
</dbReference>
<organism evidence="1 2">
    <name type="scientific">Lithocarpus litseifolius</name>
    <dbReference type="NCBI Taxonomy" id="425828"/>
    <lineage>
        <taxon>Eukaryota</taxon>
        <taxon>Viridiplantae</taxon>
        <taxon>Streptophyta</taxon>
        <taxon>Embryophyta</taxon>
        <taxon>Tracheophyta</taxon>
        <taxon>Spermatophyta</taxon>
        <taxon>Magnoliopsida</taxon>
        <taxon>eudicotyledons</taxon>
        <taxon>Gunneridae</taxon>
        <taxon>Pentapetalae</taxon>
        <taxon>rosids</taxon>
        <taxon>fabids</taxon>
        <taxon>Fagales</taxon>
        <taxon>Fagaceae</taxon>
        <taxon>Lithocarpus</taxon>
    </lineage>
</organism>
<dbReference type="GO" id="GO:0003676">
    <property type="term" value="F:nucleic acid binding"/>
    <property type="evidence" value="ECO:0007669"/>
    <property type="project" value="InterPro"/>
</dbReference>
<dbReference type="EMBL" id="JAZDWU010000009">
    <property type="protein sequence ID" value="KAK9992093.1"/>
    <property type="molecule type" value="Genomic_DNA"/>
</dbReference>
<dbReference type="Proteomes" id="UP001459277">
    <property type="component" value="Unassembled WGS sequence"/>
</dbReference>
<reference evidence="1 2" key="1">
    <citation type="submission" date="2024-01" db="EMBL/GenBank/DDBJ databases">
        <title>A telomere-to-telomere, gap-free genome of sweet tea (Lithocarpus litseifolius).</title>
        <authorList>
            <person name="Zhou J."/>
        </authorList>
    </citation>
    <scope>NUCLEOTIDE SEQUENCE [LARGE SCALE GENOMIC DNA]</scope>
    <source>
        <strain evidence="1">Zhou-2022a</strain>
        <tissue evidence="1">Leaf</tissue>
    </source>
</reference>
<dbReference type="InterPro" id="IPR053151">
    <property type="entry name" value="RNase_H-like"/>
</dbReference>
<dbReference type="InterPro" id="IPR012337">
    <property type="entry name" value="RNaseH-like_sf"/>
</dbReference>
<evidence type="ECO:0008006" key="3">
    <source>
        <dbReference type="Google" id="ProtNLM"/>
    </source>
</evidence>
<evidence type="ECO:0000313" key="1">
    <source>
        <dbReference type="EMBL" id="KAK9992093.1"/>
    </source>
</evidence>
<dbReference type="PANTHER" id="PTHR47723">
    <property type="entry name" value="OS05G0353850 PROTEIN"/>
    <property type="match status" value="1"/>
</dbReference>
<dbReference type="PANTHER" id="PTHR47723:SF19">
    <property type="entry name" value="POLYNUCLEOTIDYL TRANSFERASE, RIBONUCLEASE H-LIKE SUPERFAMILY PROTEIN"/>
    <property type="match status" value="1"/>
</dbReference>
<gene>
    <name evidence="1" type="ORF">SO802_027078</name>
</gene>
<dbReference type="CDD" id="cd06222">
    <property type="entry name" value="RNase_H_like"/>
    <property type="match status" value="1"/>
</dbReference>
<dbReference type="AlphaFoldDB" id="A0AAW2C2D4"/>
<proteinExistence type="predicted"/>
<name>A0AAW2C2D4_9ROSI</name>
<accession>A0AAW2C2D4</accession>
<keyword evidence="2" id="KW-1185">Reference proteome</keyword>
<comment type="caution">
    <text evidence="1">The sequence shown here is derived from an EMBL/GenBank/DDBJ whole genome shotgun (WGS) entry which is preliminary data.</text>
</comment>
<dbReference type="SUPFAM" id="SSF53098">
    <property type="entry name" value="Ribonuclease H-like"/>
    <property type="match status" value="1"/>
</dbReference>
<protein>
    <recommendedName>
        <fullName evidence="3">RNase H type-1 domain-containing protein</fullName>
    </recommendedName>
</protein>